<feature type="transmembrane region" description="Helical" evidence="6">
    <location>
        <begin position="294"/>
        <end position="316"/>
    </location>
</feature>
<sequence>MGWIDTLLNPEFVVTVLTAIAAFATIVSVALPYFERDAAQQRIKSVAARRDELRARQREELNRKNVGLRAKDPRGLVKRIVEDLNLRELLEGKNTRIKLTQAGMRGQGPLFTFLFFQLVMPIILFIGGLIYFFTIDTSGYDPMMRVGFSMLCAVVGYYMPTLWLQNMIQKRQEKIRRAFPDALDLLLICVESGMSIEAAFNKVAEEITESSIELAEEMGLTNAELAYLGDRRQALENLAIRTGLDGVKAVTTALTQAERYGTPLGQALRVLAQENRDERMAMAEKKAAALPAKLTVPMIVFFLPVLFVVILGPAILKVMAL</sequence>
<keyword evidence="2" id="KW-1003">Cell membrane</keyword>
<proteinExistence type="predicted"/>
<dbReference type="InterPro" id="IPR018076">
    <property type="entry name" value="T2SS_GspF_dom"/>
</dbReference>
<dbReference type="Proteomes" id="UP001055804">
    <property type="component" value="Unassembled WGS sequence"/>
</dbReference>
<dbReference type="GO" id="GO:0005886">
    <property type="term" value="C:plasma membrane"/>
    <property type="evidence" value="ECO:0007669"/>
    <property type="project" value="UniProtKB-SubCell"/>
</dbReference>
<organism evidence="8 9">
    <name type="scientific">Futiania mangrovi</name>
    <dbReference type="NCBI Taxonomy" id="2959716"/>
    <lineage>
        <taxon>Bacteria</taxon>
        <taxon>Pseudomonadati</taxon>
        <taxon>Pseudomonadota</taxon>
        <taxon>Alphaproteobacteria</taxon>
        <taxon>Futianiales</taxon>
        <taxon>Futianiaceae</taxon>
        <taxon>Futiania</taxon>
    </lineage>
</organism>
<gene>
    <name evidence="8" type="ORF">NJQ99_10685</name>
</gene>
<feature type="domain" description="Type II secretion system protein GspF" evidence="7">
    <location>
        <begin position="183"/>
        <end position="311"/>
    </location>
</feature>
<comment type="caution">
    <text evidence="8">The sequence shown here is derived from an EMBL/GenBank/DDBJ whole genome shotgun (WGS) entry which is preliminary data.</text>
</comment>
<feature type="transmembrane region" description="Helical" evidence="6">
    <location>
        <begin position="146"/>
        <end position="164"/>
    </location>
</feature>
<evidence type="ECO:0000313" key="9">
    <source>
        <dbReference type="Proteomes" id="UP001055804"/>
    </source>
</evidence>
<keyword evidence="3 6" id="KW-0812">Transmembrane</keyword>
<protein>
    <submittedName>
        <fullName evidence="8">Type II secretion system F family protein</fullName>
    </submittedName>
</protein>
<feature type="transmembrane region" description="Helical" evidence="6">
    <location>
        <begin position="110"/>
        <end position="134"/>
    </location>
</feature>
<evidence type="ECO:0000256" key="3">
    <source>
        <dbReference type="ARBA" id="ARBA00022692"/>
    </source>
</evidence>
<keyword evidence="9" id="KW-1185">Reference proteome</keyword>
<dbReference type="RefSeq" id="WP_269332818.1">
    <property type="nucleotide sequence ID" value="NZ_JAMZFT010000002.1"/>
</dbReference>
<evidence type="ECO:0000313" key="8">
    <source>
        <dbReference type="EMBL" id="MCP1336876.1"/>
    </source>
</evidence>
<dbReference type="AlphaFoldDB" id="A0A9J6PA18"/>
<dbReference type="Pfam" id="PF00482">
    <property type="entry name" value="T2SSF"/>
    <property type="match status" value="1"/>
</dbReference>
<name>A0A9J6PA18_9PROT</name>
<feature type="transmembrane region" description="Helical" evidence="6">
    <location>
        <begin position="12"/>
        <end position="34"/>
    </location>
</feature>
<dbReference type="PANTHER" id="PTHR35007:SF2">
    <property type="entry name" value="PILUS ASSEMBLE PROTEIN"/>
    <property type="match status" value="1"/>
</dbReference>
<accession>A0A9J6PA18</accession>
<evidence type="ECO:0000256" key="4">
    <source>
        <dbReference type="ARBA" id="ARBA00022989"/>
    </source>
</evidence>
<reference evidence="8" key="1">
    <citation type="submission" date="2022-06" db="EMBL/GenBank/DDBJ databases">
        <title>Isolation and Genomics of Futiania mangrovii gen. nov., sp. nov., a Rare and Metabolically-versatile member in the Class Alphaproteobacteria.</title>
        <authorList>
            <person name="Liu L."/>
            <person name="Huang W.-C."/>
            <person name="Pan J."/>
            <person name="Li J."/>
            <person name="Huang Y."/>
            <person name="Du H."/>
            <person name="Liu Y."/>
            <person name="Li M."/>
        </authorList>
    </citation>
    <scope>NUCLEOTIDE SEQUENCE</scope>
    <source>
        <strain evidence="8">FT118</strain>
    </source>
</reference>
<dbReference type="EMBL" id="JAMZFT010000002">
    <property type="protein sequence ID" value="MCP1336876.1"/>
    <property type="molecule type" value="Genomic_DNA"/>
</dbReference>
<comment type="subcellular location">
    <subcellularLocation>
        <location evidence="1">Cell membrane</location>
        <topology evidence="1">Multi-pass membrane protein</topology>
    </subcellularLocation>
</comment>
<evidence type="ECO:0000259" key="7">
    <source>
        <dbReference type="Pfam" id="PF00482"/>
    </source>
</evidence>
<keyword evidence="5 6" id="KW-0472">Membrane</keyword>
<evidence type="ECO:0000256" key="6">
    <source>
        <dbReference type="SAM" id="Phobius"/>
    </source>
</evidence>
<dbReference type="PANTHER" id="PTHR35007">
    <property type="entry name" value="INTEGRAL MEMBRANE PROTEIN-RELATED"/>
    <property type="match status" value="1"/>
</dbReference>
<evidence type="ECO:0000256" key="1">
    <source>
        <dbReference type="ARBA" id="ARBA00004651"/>
    </source>
</evidence>
<keyword evidence="4 6" id="KW-1133">Transmembrane helix</keyword>
<evidence type="ECO:0000256" key="5">
    <source>
        <dbReference type="ARBA" id="ARBA00023136"/>
    </source>
</evidence>
<evidence type="ECO:0000256" key="2">
    <source>
        <dbReference type="ARBA" id="ARBA00022475"/>
    </source>
</evidence>